<dbReference type="PANTHER" id="PTHR43280">
    <property type="entry name" value="ARAC-FAMILY TRANSCRIPTIONAL REGULATOR"/>
    <property type="match status" value="1"/>
</dbReference>
<dbReference type="Proteomes" id="UP000245624">
    <property type="component" value="Unassembled WGS sequence"/>
</dbReference>
<feature type="domain" description="Response regulatory" evidence="6">
    <location>
        <begin position="3"/>
        <end position="120"/>
    </location>
</feature>
<dbReference type="CDD" id="cd17536">
    <property type="entry name" value="REC_YesN-like"/>
    <property type="match status" value="1"/>
</dbReference>
<keyword evidence="3" id="KW-0804">Transcription</keyword>
<feature type="modified residue" description="4-aspartylphosphate" evidence="4">
    <location>
        <position position="55"/>
    </location>
</feature>
<keyword evidence="1" id="KW-0805">Transcription regulation</keyword>
<sequence length="542" mass="64357">MYRLLIVDDEEIITDGLYEVFSSYNPEQLDVYKAYSATEALEWLARSRIDIILTDIAMPGMNGLELIEKVQNFWPKCKVVFLTGHNNFEYTYRAIQMTNVRYLLKTEGYDKIIDTVEVVMNEIYQEKFTSKWIERSREQLYAYQFMAQGEYMRHLLQDSKYLGKDMEILRNEFNELEISLDLNKGVWLVLGRLTYPKGKTYLEKSNILSAVRDMWEYHLSEKLQSMDIIDKYGDILWFIQPCLDTNDDLDGRFSKYLEGSLELVQQESIHLLELPIIFTVSSHSCQWNRITEKYEQLRQLQQFKVGRNIPMIIWDTHNEQNQKSPADKTTQKYRMESMVANLDSNKIEEFFIHLQTFITSEIATDDVHQLMEAYYAIALSLYSYINRLELNTHIFNYDKLLRIDDHRSIMDGFHFLKDTTEKILHIHKIRERDKASCIIENICKYIEDHLNEDLSLVKLAEIHFFNPSYLSYFFKQEYGMNLSEYIEKCRILKAKELLENRKLKIRDVGVAVGYASAHSFTRFFKKVTGMTPKEYRGNLIRK</sequence>
<dbReference type="SUPFAM" id="SSF52172">
    <property type="entry name" value="CheY-like"/>
    <property type="match status" value="1"/>
</dbReference>
<dbReference type="InterPro" id="IPR001789">
    <property type="entry name" value="Sig_transdc_resp-reg_receiver"/>
</dbReference>
<accession>A0A317KVP1</accession>
<dbReference type="SUPFAM" id="SSF46689">
    <property type="entry name" value="Homeodomain-like"/>
    <property type="match status" value="2"/>
</dbReference>
<dbReference type="RefSeq" id="WP_109985342.1">
    <property type="nucleotide sequence ID" value="NZ_QGTD01000018.1"/>
</dbReference>
<evidence type="ECO:0000313" key="7">
    <source>
        <dbReference type="EMBL" id="PWU67254.1"/>
    </source>
</evidence>
<evidence type="ECO:0000259" key="6">
    <source>
        <dbReference type="PROSITE" id="PS50110"/>
    </source>
</evidence>
<evidence type="ECO:0000256" key="3">
    <source>
        <dbReference type="ARBA" id="ARBA00023163"/>
    </source>
</evidence>
<evidence type="ECO:0000259" key="5">
    <source>
        <dbReference type="PROSITE" id="PS01124"/>
    </source>
</evidence>
<dbReference type="PROSITE" id="PS01124">
    <property type="entry name" value="HTH_ARAC_FAMILY_2"/>
    <property type="match status" value="1"/>
</dbReference>
<dbReference type="InterPro" id="IPR018062">
    <property type="entry name" value="HTH_AraC-typ_CS"/>
</dbReference>
<dbReference type="PANTHER" id="PTHR43280:SF28">
    <property type="entry name" value="HTH-TYPE TRANSCRIPTIONAL ACTIVATOR RHAS"/>
    <property type="match status" value="1"/>
</dbReference>
<evidence type="ECO:0000256" key="1">
    <source>
        <dbReference type="ARBA" id="ARBA00023015"/>
    </source>
</evidence>
<dbReference type="PROSITE" id="PS00041">
    <property type="entry name" value="HTH_ARAC_FAMILY_1"/>
    <property type="match status" value="1"/>
</dbReference>
<dbReference type="InterPro" id="IPR009057">
    <property type="entry name" value="Homeodomain-like_sf"/>
</dbReference>
<dbReference type="Gene3D" id="1.10.10.60">
    <property type="entry name" value="Homeodomain-like"/>
    <property type="match status" value="2"/>
</dbReference>
<keyword evidence="2 7" id="KW-0238">DNA-binding</keyword>
<dbReference type="InterPro" id="IPR018060">
    <property type="entry name" value="HTH_AraC"/>
</dbReference>
<name>A0A317KVP1_9BACI</name>
<evidence type="ECO:0000313" key="8">
    <source>
        <dbReference type="Proteomes" id="UP000245624"/>
    </source>
</evidence>
<dbReference type="EMBL" id="QGTD01000018">
    <property type="protein sequence ID" value="PWU67254.1"/>
    <property type="molecule type" value="Genomic_DNA"/>
</dbReference>
<dbReference type="PROSITE" id="PS50110">
    <property type="entry name" value="RESPONSE_REGULATORY"/>
    <property type="match status" value="1"/>
</dbReference>
<evidence type="ECO:0000256" key="2">
    <source>
        <dbReference type="ARBA" id="ARBA00023125"/>
    </source>
</evidence>
<evidence type="ECO:0000256" key="4">
    <source>
        <dbReference type="PROSITE-ProRule" id="PRU00169"/>
    </source>
</evidence>
<dbReference type="GO" id="GO:0043565">
    <property type="term" value="F:sequence-specific DNA binding"/>
    <property type="evidence" value="ECO:0007669"/>
    <property type="project" value="InterPro"/>
</dbReference>
<dbReference type="OrthoDB" id="247151at2"/>
<proteinExistence type="predicted"/>
<dbReference type="SMART" id="SM00448">
    <property type="entry name" value="REC"/>
    <property type="match status" value="1"/>
</dbReference>
<comment type="caution">
    <text evidence="7">The sequence shown here is derived from an EMBL/GenBank/DDBJ whole genome shotgun (WGS) entry which is preliminary data.</text>
</comment>
<feature type="domain" description="HTH araC/xylS-type" evidence="5">
    <location>
        <begin position="440"/>
        <end position="538"/>
    </location>
</feature>
<keyword evidence="4" id="KW-0597">Phosphoprotein</keyword>
<dbReference type="AlphaFoldDB" id="A0A317KVP1"/>
<dbReference type="GO" id="GO:0000160">
    <property type="term" value="P:phosphorelay signal transduction system"/>
    <property type="evidence" value="ECO:0007669"/>
    <property type="project" value="InterPro"/>
</dbReference>
<dbReference type="InterPro" id="IPR011006">
    <property type="entry name" value="CheY-like_superfamily"/>
</dbReference>
<keyword evidence="8" id="KW-1185">Reference proteome</keyword>
<gene>
    <name evidence="7" type="ORF">DLJ74_16935</name>
</gene>
<dbReference type="PRINTS" id="PR00032">
    <property type="entry name" value="HTHARAC"/>
</dbReference>
<dbReference type="Pfam" id="PF12833">
    <property type="entry name" value="HTH_18"/>
    <property type="match status" value="1"/>
</dbReference>
<protein>
    <submittedName>
        <fullName evidence="7">DNA-binding response regulator</fullName>
    </submittedName>
</protein>
<dbReference type="InterPro" id="IPR020449">
    <property type="entry name" value="Tscrpt_reg_AraC-type_HTH"/>
</dbReference>
<dbReference type="Gene3D" id="3.40.50.2300">
    <property type="match status" value="1"/>
</dbReference>
<dbReference type="SMART" id="SM00342">
    <property type="entry name" value="HTH_ARAC"/>
    <property type="match status" value="1"/>
</dbReference>
<reference evidence="7 8" key="1">
    <citation type="submission" date="2018-05" db="EMBL/GenBank/DDBJ databases">
        <title>Genomic analysis of Gracilibacillus dipsosauri DD1 reveals novel features of a salt-tolerant amylase.</title>
        <authorList>
            <person name="Deutch C.E."/>
            <person name="Yang S."/>
        </authorList>
    </citation>
    <scope>NUCLEOTIDE SEQUENCE [LARGE SCALE GENOMIC DNA]</scope>
    <source>
        <strain evidence="7 8">DD1</strain>
    </source>
</reference>
<dbReference type="GO" id="GO:0003700">
    <property type="term" value="F:DNA-binding transcription factor activity"/>
    <property type="evidence" value="ECO:0007669"/>
    <property type="project" value="InterPro"/>
</dbReference>
<dbReference type="Pfam" id="PF00072">
    <property type="entry name" value="Response_reg"/>
    <property type="match status" value="1"/>
</dbReference>
<organism evidence="7 8">
    <name type="scientific">Gracilibacillus dipsosauri</name>
    <dbReference type="NCBI Taxonomy" id="178340"/>
    <lineage>
        <taxon>Bacteria</taxon>
        <taxon>Bacillati</taxon>
        <taxon>Bacillota</taxon>
        <taxon>Bacilli</taxon>
        <taxon>Bacillales</taxon>
        <taxon>Bacillaceae</taxon>
        <taxon>Gracilibacillus</taxon>
    </lineage>
</organism>